<feature type="transmembrane region" description="Helical" evidence="10">
    <location>
        <begin position="162"/>
        <end position="186"/>
    </location>
</feature>
<feature type="transmembrane region" description="Helical" evidence="10">
    <location>
        <begin position="122"/>
        <end position="150"/>
    </location>
</feature>
<dbReference type="EMBL" id="CP040463">
    <property type="protein sequence ID" value="QCT94388.1"/>
    <property type="molecule type" value="Genomic_DNA"/>
</dbReference>
<dbReference type="CDD" id="cd06261">
    <property type="entry name" value="TM_PBP2"/>
    <property type="match status" value="1"/>
</dbReference>
<reference evidence="12 13" key="1">
    <citation type="submission" date="2019-05" db="EMBL/GenBank/DDBJ databases">
        <title>A comparative analysis of the Nautiliaceae.</title>
        <authorList>
            <person name="Grosche A."/>
            <person name="Smedile F."/>
            <person name="Vetriani C."/>
        </authorList>
    </citation>
    <scope>NUCLEOTIDE SEQUENCE [LARGE SCALE GENOMIC DNA]</scope>
    <source>
        <strain evidence="12 13">TB-2</strain>
    </source>
</reference>
<dbReference type="PROSITE" id="PS50928">
    <property type="entry name" value="ABC_TM1"/>
    <property type="match status" value="1"/>
</dbReference>
<dbReference type="Pfam" id="PF00528">
    <property type="entry name" value="BPD_transp_1"/>
    <property type="match status" value="1"/>
</dbReference>
<dbReference type="Proteomes" id="UP000306825">
    <property type="component" value="Chromosome"/>
</dbReference>
<evidence type="ECO:0000256" key="4">
    <source>
        <dbReference type="ARBA" id="ARBA00022448"/>
    </source>
</evidence>
<keyword evidence="4 10" id="KW-0813">Transport</keyword>
<proteinExistence type="inferred from homology"/>
<evidence type="ECO:0000256" key="7">
    <source>
        <dbReference type="ARBA" id="ARBA00022970"/>
    </source>
</evidence>
<keyword evidence="7" id="KW-0029">Amino-acid transport</keyword>
<dbReference type="PANTHER" id="PTHR30614">
    <property type="entry name" value="MEMBRANE COMPONENT OF AMINO ACID ABC TRANSPORTER"/>
    <property type="match status" value="1"/>
</dbReference>
<accession>A0ABX5V824</accession>
<evidence type="ECO:0000256" key="9">
    <source>
        <dbReference type="ARBA" id="ARBA00023136"/>
    </source>
</evidence>
<organism evidence="12 13">
    <name type="scientific">Caminibacter mediatlanticus TB-2</name>
    <dbReference type="NCBI Taxonomy" id="391592"/>
    <lineage>
        <taxon>Bacteria</taxon>
        <taxon>Pseudomonadati</taxon>
        <taxon>Campylobacterota</taxon>
        <taxon>Epsilonproteobacteria</taxon>
        <taxon>Nautiliales</taxon>
        <taxon>Nautiliaceae</taxon>
        <taxon>Caminibacter</taxon>
    </lineage>
</organism>
<sequence length="324" mass="36832">MAKKSTMRSSILKKKSIGIALTILFYLFLAFFLYQAASKINYNWKWDMIPKYFVYEKKIPITSPCDGKLSIKDNKAIIICEDKSKKEFNINGYKLEFKNGDYIYQDDEIAYKTKIEPGPFLLGLWITIKISFISMFFAFIIGLIIAILRLSGIPALNYIGSVYVTVIRGTPLLVQLFIFYFIIATIFNMPRFWAGVMSLSIFYGAYIAEILRGAIQSIDKGQHEAAKSLGFNAFQRMWYIILPQALRKALPALVGELISLIKDSSLVSIISITDLTKVGREIVANTFSPFETWLTVAALYLMLTSILSFIGHKLEKRMKLKGGF</sequence>
<name>A0ABX5V824_9BACT</name>
<evidence type="ECO:0000256" key="5">
    <source>
        <dbReference type="ARBA" id="ARBA00022475"/>
    </source>
</evidence>
<keyword evidence="5" id="KW-1003">Cell membrane</keyword>
<dbReference type="NCBIfam" id="TIGR01726">
    <property type="entry name" value="HEQRo_perm_3TM"/>
    <property type="match status" value="1"/>
</dbReference>
<evidence type="ECO:0000256" key="1">
    <source>
        <dbReference type="ARBA" id="ARBA00003159"/>
    </source>
</evidence>
<evidence type="ECO:0000256" key="3">
    <source>
        <dbReference type="ARBA" id="ARBA00010072"/>
    </source>
</evidence>
<evidence type="ECO:0000313" key="12">
    <source>
        <dbReference type="EMBL" id="QCT94388.1"/>
    </source>
</evidence>
<dbReference type="SUPFAM" id="SSF161098">
    <property type="entry name" value="MetI-like"/>
    <property type="match status" value="1"/>
</dbReference>
<gene>
    <name evidence="12" type="ORF">FE773_04120</name>
</gene>
<evidence type="ECO:0000256" key="10">
    <source>
        <dbReference type="RuleBase" id="RU363032"/>
    </source>
</evidence>
<evidence type="ECO:0000256" key="8">
    <source>
        <dbReference type="ARBA" id="ARBA00022989"/>
    </source>
</evidence>
<keyword evidence="9 10" id="KW-0472">Membrane</keyword>
<evidence type="ECO:0000256" key="6">
    <source>
        <dbReference type="ARBA" id="ARBA00022692"/>
    </source>
</evidence>
<dbReference type="InterPro" id="IPR010065">
    <property type="entry name" value="AA_ABC_transptr_permease_3TM"/>
</dbReference>
<dbReference type="InterPro" id="IPR000515">
    <property type="entry name" value="MetI-like"/>
</dbReference>
<feature type="domain" description="ABC transmembrane type-1" evidence="11">
    <location>
        <begin position="124"/>
        <end position="311"/>
    </location>
</feature>
<dbReference type="Gene3D" id="1.10.3720.10">
    <property type="entry name" value="MetI-like"/>
    <property type="match status" value="1"/>
</dbReference>
<comment type="function">
    <text evidence="1">Part of the binding-protein-dependent transport system for glutamine; probably responsible for the translocation of the substrate across the membrane.</text>
</comment>
<keyword evidence="13" id="KW-1185">Reference proteome</keyword>
<dbReference type="InterPro" id="IPR035906">
    <property type="entry name" value="MetI-like_sf"/>
</dbReference>
<evidence type="ECO:0000259" key="11">
    <source>
        <dbReference type="PROSITE" id="PS50928"/>
    </source>
</evidence>
<evidence type="ECO:0000313" key="13">
    <source>
        <dbReference type="Proteomes" id="UP000306825"/>
    </source>
</evidence>
<evidence type="ECO:0000256" key="2">
    <source>
        <dbReference type="ARBA" id="ARBA00004429"/>
    </source>
</evidence>
<dbReference type="InterPro" id="IPR043429">
    <property type="entry name" value="ArtM/GltK/GlnP/TcyL/YhdX-like"/>
</dbReference>
<keyword evidence="6 10" id="KW-0812">Transmembrane</keyword>
<comment type="similarity">
    <text evidence="3">Belongs to the binding-protein-dependent transport system permease family. HisMQ subfamily.</text>
</comment>
<dbReference type="PANTHER" id="PTHR30614:SF20">
    <property type="entry name" value="GLUTAMINE TRANSPORT SYSTEM PERMEASE PROTEIN GLNP"/>
    <property type="match status" value="1"/>
</dbReference>
<keyword evidence="8 10" id="KW-1133">Transmembrane helix</keyword>
<feature type="transmembrane region" description="Helical" evidence="10">
    <location>
        <begin position="292"/>
        <end position="311"/>
    </location>
</feature>
<comment type="subcellular location">
    <subcellularLocation>
        <location evidence="2">Cell inner membrane</location>
        <topology evidence="2">Multi-pass membrane protein</topology>
    </subcellularLocation>
    <subcellularLocation>
        <location evidence="10">Cell membrane</location>
        <topology evidence="10">Multi-pass membrane protein</topology>
    </subcellularLocation>
</comment>
<protein>
    <submittedName>
        <fullName evidence="12">Amino acid ABC transporter permease</fullName>
    </submittedName>
</protein>